<sequence>MDDRCSSAAPRPSRRSRIGRPEGRRRIPLPVPSNEEDPPEPAPAEAPLFDGALSPFTPLLSNEEDPPEPAPPEAHLFDGVLSPFTLLFLPEQARCDTIGVSPPPACLSPGSPILSRSPRDWPMTFFIRVDLAGSFHVYPHIGGPFLSLQEAENAIDRHLDDRRDKDMCPEKLSLMDLKVCRALYWPDGKRKTLSDYHAAEESRRQMRLLVQALLDKYNEDHSRVGDLAYELKDLMCYQSICEGSPRVWYYHLNFTTKTKEDDEFCCGMENLVFAEVTRMRGAYKDFALSCLYMLKPSDNGHCYGCSNNGNVKLKHPNKDEEYIGGHLDAHLPYGETTIQHSGSDNNLDHEEEEAMLQAKEEERVKDLYKCYSDPKFLEKMRGRFKNHPRAEKYFQLKE</sequence>
<feature type="compositionally biased region" description="Low complexity" evidence="1">
    <location>
        <begin position="1"/>
        <end position="11"/>
    </location>
</feature>
<evidence type="ECO:0000313" key="3">
    <source>
        <dbReference type="EMBL" id="KQK19324.1"/>
    </source>
</evidence>
<dbReference type="ExpressionAtlas" id="A0A0Q3K4D2">
    <property type="expression patterns" value="baseline"/>
</dbReference>
<evidence type="ECO:0000313" key="4">
    <source>
        <dbReference type="EnsemblPlants" id="KQK19324"/>
    </source>
</evidence>
<dbReference type="Proteomes" id="UP000008810">
    <property type="component" value="Chromosome 1"/>
</dbReference>
<dbReference type="RefSeq" id="XP_003561009.1">
    <property type="nucleotide sequence ID" value="XM_003560961.4"/>
</dbReference>
<feature type="domain" description="DUF3615" evidence="2">
    <location>
        <begin position="210"/>
        <end position="316"/>
    </location>
</feature>
<name>A0A0Q3K4D2_BRADI</name>
<dbReference type="KEGG" id="bdi:100829972"/>
<evidence type="ECO:0000313" key="5">
    <source>
        <dbReference type="Proteomes" id="UP000008810"/>
    </source>
</evidence>
<dbReference type="GeneID" id="100829972"/>
<dbReference type="PANTHER" id="PTHR33326">
    <property type="entry name" value="OS05G0543800 PROTEIN"/>
    <property type="match status" value="1"/>
</dbReference>
<dbReference type="InterPro" id="IPR022059">
    <property type="entry name" value="DUF3615"/>
</dbReference>
<dbReference type="AlphaFoldDB" id="A0A0Q3K4D2"/>
<dbReference type="EnsemblPlants" id="KQK19324">
    <property type="protein sequence ID" value="KQK19324"/>
    <property type="gene ID" value="BRADI_1g47626v3"/>
</dbReference>
<keyword evidence="5" id="KW-1185">Reference proteome</keyword>
<dbReference type="PANTHER" id="PTHR33326:SF24">
    <property type="entry name" value="TRANSPOSASE-ASSOCIATED DOMAIN-CONTAINING PROTEIN"/>
    <property type="match status" value="1"/>
</dbReference>
<proteinExistence type="predicted"/>
<accession>A0A0Q3K4D2</accession>
<feature type="region of interest" description="Disordered" evidence="1">
    <location>
        <begin position="1"/>
        <end position="75"/>
    </location>
</feature>
<reference evidence="3" key="2">
    <citation type="submission" date="2017-06" db="EMBL/GenBank/DDBJ databases">
        <title>WGS assembly of Brachypodium distachyon.</title>
        <authorList>
            <consortium name="The International Brachypodium Initiative"/>
            <person name="Lucas S."/>
            <person name="Harmon-Smith M."/>
            <person name="Lail K."/>
            <person name="Tice H."/>
            <person name="Grimwood J."/>
            <person name="Bruce D."/>
            <person name="Barry K."/>
            <person name="Shu S."/>
            <person name="Lindquist E."/>
            <person name="Wang M."/>
            <person name="Pitluck S."/>
            <person name="Vogel J.P."/>
            <person name="Garvin D.F."/>
            <person name="Mockler T.C."/>
            <person name="Schmutz J."/>
            <person name="Rokhsar D."/>
            <person name="Bevan M.W."/>
        </authorList>
    </citation>
    <scope>NUCLEOTIDE SEQUENCE</scope>
    <source>
        <strain evidence="3">Bd21</strain>
    </source>
</reference>
<protein>
    <recommendedName>
        <fullName evidence="2">DUF3615 domain-containing protein</fullName>
    </recommendedName>
</protein>
<evidence type="ECO:0000256" key="1">
    <source>
        <dbReference type="SAM" id="MobiDB-lite"/>
    </source>
</evidence>
<reference evidence="4" key="3">
    <citation type="submission" date="2018-08" db="UniProtKB">
        <authorList>
            <consortium name="EnsemblPlants"/>
        </authorList>
    </citation>
    <scope>IDENTIFICATION</scope>
    <source>
        <strain evidence="4">cv. Bd21</strain>
    </source>
</reference>
<dbReference type="Pfam" id="PF12274">
    <property type="entry name" value="DUF3615"/>
    <property type="match status" value="1"/>
</dbReference>
<dbReference type="OrthoDB" id="687911at2759"/>
<gene>
    <name evidence="4" type="primary">LOC100829972</name>
    <name evidence="3" type="ORF">BRADI_1g47626v3</name>
</gene>
<reference evidence="3 4" key="1">
    <citation type="journal article" date="2010" name="Nature">
        <title>Genome sequencing and analysis of the model grass Brachypodium distachyon.</title>
        <authorList>
            <consortium name="International Brachypodium Initiative"/>
        </authorList>
    </citation>
    <scope>NUCLEOTIDE SEQUENCE [LARGE SCALE GENOMIC DNA]</scope>
    <source>
        <strain evidence="3">Bd21</strain>
        <strain evidence="4">cv. Bd21</strain>
    </source>
</reference>
<evidence type="ECO:0000259" key="2">
    <source>
        <dbReference type="Pfam" id="PF12274"/>
    </source>
</evidence>
<organism evidence="3">
    <name type="scientific">Brachypodium distachyon</name>
    <name type="common">Purple false brome</name>
    <name type="synonym">Trachynia distachya</name>
    <dbReference type="NCBI Taxonomy" id="15368"/>
    <lineage>
        <taxon>Eukaryota</taxon>
        <taxon>Viridiplantae</taxon>
        <taxon>Streptophyta</taxon>
        <taxon>Embryophyta</taxon>
        <taxon>Tracheophyta</taxon>
        <taxon>Spermatophyta</taxon>
        <taxon>Magnoliopsida</taxon>
        <taxon>Liliopsida</taxon>
        <taxon>Poales</taxon>
        <taxon>Poaceae</taxon>
        <taxon>BOP clade</taxon>
        <taxon>Pooideae</taxon>
        <taxon>Stipodae</taxon>
        <taxon>Brachypodieae</taxon>
        <taxon>Brachypodium</taxon>
    </lineage>
</organism>
<dbReference type="EMBL" id="CM000880">
    <property type="protein sequence ID" value="KQK19324.1"/>
    <property type="molecule type" value="Genomic_DNA"/>
</dbReference>
<dbReference type="Gramene" id="KQK19324">
    <property type="protein sequence ID" value="KQK19324"/>
    <property type="gene ID" value="BRADI_1g47626v3"/>
</dbReference>